<dbReference type="KEGG" id="deo:CAY53_11120"/>
<dbReference type="RefSeq" id="WP_104937163.1">
    <property type="nucleotide sequence ID" value="NZ_CP021255.1"/>
</dbReference>
<evidence type="ECO:0000313" key="2">
    <source>
        <dbReference type="Proteomes" id="UP000239867"/>
    </source>
</evidence>
<dbReference type="OrthoDB" id="2016229at2"/>
<gene>
    <name evidence="1" type="ORF">CAY53_11120</name>
</gene>
<reference evidence="1 2" key="1">
    <citation type="journal article" date="2018" name="MBio">
        <title>Insights into the evolution of host association through the isolation and characterization of a novel human periodontal pathobiont, Desulfobulbus oralis.</title>
        <authorList>
            <person name="Cross K.L."/>
            <person name="Chirania P."/>
            <person name="Xiong W."/>
            <person name="Beall C.J."/>
            <person name="Elkins J.G."/>
            <person name="Giannone R.J."/>
            <person name="Griffen A.L."/>
            <person name="Guss A.M."/>
            <person name="Hettich R.L."/>
            <person name="Joshi S.S."/>
            <person name="Mokrzan E.M."/>
            <person name="Martin R.K."/>
            <person name="Zhulin I.B."/>
            <person name="Leys E.J."/>
            <person name="Podar M."/>
        </authorList>
    </citation>
    <scope>NUCLEOTIDE SEQUENCE [LARGE SCALE GENOMIC DNA]</scope>
    <source>
        <strain evidence="1 2">ORNL</strain>
    </source>
</reference>
<evidence type="ECO:0000313" key="1">
    <source>
        <dbReference type="EMBL" id="AVD71954.1"/>
    </source>
</evidence>
<dbReference type="Proteomes" id="UP000239867">
    <property type="component" value="Chromosome"/>
</dbReference>
<proteinExistence type="predicted"/>
<name>A0A2L1GQQ3_9BACT</name>
<accession>A0A2L1GQQ3</accession>
<organism evidence="1 2">
    <name type="scientific">Desulfobulbus oralis</name>
    <dbReference type="NCBI Taxonomy" id="1986146"/>
    <lineage>
        <taxon>Bacteria</taxon>
        <taxon>Pseudomonadati</taxon>
        <taxon>Thermodesulfobacteriota</taxon>
        <taxon>Desulfobulbia</taxon>
        <taxon>Desulfobulbales</taxon>
        <taxon>Desulfobulbaceae</taxon>
        <taxon>Desulfobulbus</taxon>
    </lineage>
</organism>
<evidence type="ECO:0008006" key="3">
    <source>
        <dbReference type="Google" id="ProtNLM"/>
    </source>
</evidence>
<dbReference type="AlphaFoldDB" id="A0A2L1GQQ3"/>
<keyword evidence="2" id="KW-1185">Reference proteome</keyword>
<dbReference type="EMBL" id="CP021255">
    <property type="protein sequence ID" value="AVD71954.1"/>
    <property type="molecule type" value="Genomic_DNA"/>
</dbReference>
<protein>
    <recommendedName>
        <fullName evidence="3">HEAT repeat domain-containing protein</fullName>
    </recommendedName>
</protein>
<sequence length="103" mass="11307">MTLAYLKKTPRSGNLPTWMVIGNLMKEPKAEWKTLAREFKEKDLVAALAEIAKDPQANGRARDYALEAIASHGGKAGLQALAPALKDDADMTRKLEKAMQKAK</sequence>